<dbReference type="PANTHER" id="PTHR46394:SF1">
    <property type="entry name" value="PNPLA DOMAIN-CONTAINING PROTEIN"/>
    <property type="match status" value="1"/>
</dbReference>
<keyword evidence="2" id="KW-0442">Lipid degradation</keyword>
<proteinExistence type="predicted"/>
<name>A0ABT5SWN8_9PSEU</name>
<dbReference type="Gene3D" id="3.40.1090.10">
    <property type="entry name" value="Cytosolic phospholipase A2 catalytic domain"/>
    <property type="match status" value="2"/>
</dbReference>
<dbReference type="RefSeq" id="WP_274201702.1">
    <property type="nucleotide sequence ID" value="NZ_JAQZAO010000007.1"/>
</dbReference>
<feature type="active site" description="Proton acceptor" evidence="2">
    <location>
        <position position="331"/>
    </location>
</feature>
<comment type="caution">
    <text evidence="4">The sequence shown here is derived from an EMBL/GenBank/DDBJ whole genome shotgun (WGS) entry which is preliminary data.</text>
</comment>
<dbReference type="PANTHER" id="PTHR46394">
    <property type="entry name" value="ANNEXIN"/>
    <property type="match status" value="1"/>
</dbReference>
<feature type="short sequence motif" description="GXGXXG" evidence="2">
    <location>
        <begin position="40"/>
        <end position="45"/>
    </location>
</feature>
<evidence type="ECO:0000256" key="2">
    <source>
        <dbReference type="PROSITE-ProRule" id="PRU01161"/>
    </source>
</evidence>
<keyword evidence="5" id="KW-1185">Reference proteome</keyword>
<accession>A0ABT5SWN8</accession>
<dbReference type="EMBL" id="JAQZAO010000007">
    <property type="protein sequence ID" value="MDD7967174.1"/>
    <property type="molecule type" value="Genomic_DNA"/>
</dbReference>
<dbReference type="Pfam" id="PF01734">
    <property type="entry name" value="Patatin"/>
    <property type="match status" value="2"/>
</dbReference>
<dbReference type="InterPro" id="IPR016035">
    <property type="entry name" value="Acyl_Trfase/lysoPLipase"/>
</dbReference>
<protein>
    <submittedName>
        <fullName evidence="4">Patatin-like phospholipase family protein</fullName>
    </submittedName>
</protein>
<dbReference type="Proteomes" id="UP001300763">
    <property type="component" value="Unassembled WGS sequence"/>
</dbReference>
<gene>
    <name evidence="4" type="ORF">PGB27_17705</name>
</gene>
<evidence type="ECO:0000313" key="5">
    <source>
        <dbReference type="Proteomes" id="UP001300763"/>
    </source>
</evidence>
<dbReference type="PROSITE" id="PS51635">
    <property type="entry name" value="PNPLA"/>
    <property type="match status" value="1"/>
</dbReference>
<evidence type="ECO:0000259" key="3">
    <source>
        <dbReference type="PROSITE" id="PS51635"/>
    </source>
</evidence>
<feature type="domain" description="PNPLA" evidence="3">
    <location>
        <begin position="36"/>
        <end position="344"/>
    </location>
</feature>
<dbReference type="InterPro" id="IPR002641">
    <property type="entry name" value="PNPLA_dom"/>
</dbReference>
<feature type="short sequence motif" description="DGA/G" evidence="2">
    <location>
        <begin position="331"/>
        <end position="333"/>
    </location>
</feature>
<dbReference type="InterPro" id="IPR052580">
    <property type="entry name" value="Lipid_Hydrolase"/>
</dbReference>
<dbReference type="SUPFAM" id="SSF52151">
    <property type="entry name" value="FabD/lysophospholipase-like"/>
    <property type="match status" value="1"/>
</dbReference>
<reference evidence="4 5" key="1">
    <citation type="submission" date="2023-02" db="EMBL/GenBank/DDBJ databases">
        <title>Genome sequencing required for Actinomycetospora new species description.</title>
        <authorList>
            <person name="Saimee Y."/>
            <person name="Duangmal K."/>
        </authorList>
    </citation>
    <scope>NUCLEOTIDE SEQUENCE [LARGE SCALE GENOMIC DNA]</scope>
    <source>
        <strain evidence="4 5">DW7H6</strain>
    </source>
</reference>
<feature type="short sequence motif" description="GXSXG" evidence="2">
    <location>
        <begin position="67"/>
        <end position="71"/>
    </location>
</feature>
<feature type="active site" description="Nucleophile" evidence="2">
    <location>
        <position position="69"/>
    </location>
</feature>
<sequence length="531" mass="56057">MTVDFPHLLPQSALLPSERARAFAAVAAPRQLVVDGVFEGGGALGTGYVGALRALEDNGIGFARVAGNSAGAITAAMVAAGFSAREIQWLSSAFPGAPSGPATLTQRGITEPIPFPDFLDLPAADTVARSSIRRTQLWHALNGSVLDVIGDIPLPIPARRELRDACVQAIVGLPLIGGLVGAGRAALEAALDVVLFPVPADPPRVGDFLPDTAPLRRDFADTVWDAVAAQQPLQYLLTNLVHEGSLFEGAQFTRIVGELLSRKVHDDPAKPVQFRHLPVPLAVIAADIDQGTMTVYSSRTNPRMKVIDAVRRSMSIPFVFEPQGPQRQIVDGGLCSNFPLFLFAGGSERFWPDGTADDDRVKIGLSLDEAAEAPAAWGAGPARFETAGSPPRVDTLEVLRPILAAGLEKLGYPAAVVALDLADALGTDGGGNPSVELLHQIAGVVQRGVLNTEQSTREALTTALMADRTYVDISVPLLGYHVLDFYVNTAEAPLVAMWDRGWRAAIEPLSAARDAGALGGTPISRTTSPFH</sequence>
<organism evidence="4 5">
    <name type="scientific">Actinomycetospora lemnae</name>
    <dbReference type="NCBI Taxonomy" id="3019891"/>
    <lineage>
        <taxon>Bacteria</taxon>
        <taxon>Bacillati</taxon>
        <taxon>Actinomycetota</taxon>
        <taxon>Actinomycetes</taxon>
        <taxon>Pseudonocardiales</taxon>
        <taxon>Pseudonocardiaceae</taxon>
        <taxon>Actinomycetospora</taxon>
    </lineage>
</organism>
<evidence type="ECO:0000256" key="1">
    <source>
        <dbReference type="ARBA" id="ARBA00023098"/>
    </source>
</evidence>
<keyword evidence="2" id="KW-0378">Hydrolase</keyword>
<keyword evidence="1 2" id="KW-0443">Lipid metabolism</keyword>
<evidence type="ECO:0000313" key="4">
    <source>
        <dbReference type="EMBL" id="MDD7967174.1"/>
    </source>
</evidence>